<evidence type="ECO:0000259" key="2">
    <source>
        <dbReference type="SMART" id="SM00316"/>
    </source>
</evidence>
<sequence length="275" mass="31428">MLQIGTYHTLKIARDTKVGLFLVNENEEVLLPKKYVPADFHIGDDITVFVYLDHEERPVATTLKPYITLNQFAVLKVNYTNKFGAFLDWGLEKDLFVPFKEQARPMEKDKRYVVYLYEDEKTNRLVASSKINQFLEQETIDLEKNQEVDVMVSHITDVGINVIINGKYRGLAYKNEVFETVSPGYKTKAYIKLVRPDGKIDVSFQKLGVEVIDASAQSVLQALQQNNGFLALNDDSHPEEIKSVLKMSKKSFKKAIGSLYKQKLISIKENGIQLN</sequence>
<dbReference type="InterPro" id="IPR036388">
    <property type="entry name" value="WH-like_DNA-bd_sf"/>
</dbReference>
<organism evidence="3 4">
    <name type="scientific">Flavobacterium indicum (strain DSM 17447 / CIP 109464 / GPTSA100-9)</name>
    <dbReference type="NCBI Taxonomy" id="1094466"/>
    <lineage>
        <taxon>Bacteria</taxon>
        <taxon>Pseudomonadati</taxon>
        <taxon>Bacteroidota</taxon>
        <taxon>Flavobacteriia</taxon>
        <taxon>Flavobacteriales</taxon>
        <taxon>Flavobacteriaceae</taxon>
        <taxon>Flavobacterium</taxon>
    </lineage>
</organism>
<dbReference type="EMBL" id="HE774682">
    <property type="protein sequence ID" value="CCG53209.1"/>
    <property type="molecule type" value="Genomic_DNA"/>
</dbReference>
<dbReference type="GO" id="GO:0003676">
    <property type="term" value="F:nucleic acid binding"/>
    <property type="evidence" value="ECO:0007669"/>
    <property type="project" value="InterPro"/>
</dbReference>
<proteinExistence type="inferred from homology"/>
<dbReference type="HOGENOM" id="CLU_064885_1_0_10"/>
<feature type="domain" description="S1 motif" evidence="2">
    <location>
        <begin position="143"/>
        <end position="205"/>
    </location>
</feature>
<dbReference type="KEGG" id="fin:KQS_06245"/>
<feature type="domain" description="S1 motif" evidence="2">
    <location>
        <begin position="68"/>
        <end position="130"/>
    </location>
</feature>
<keyword evidence="4" id="KW-1185">Reference proteome</keyword>
<dbReference type="Gene3D" id="2.40.50.140">
    <property type="entry name" value="Nucleic acid-binding proteins"/>
    <property type="match status" value="2"/>
</dbReference>
<dbReference type="PIRSF" id="PIRSF012524">
    <property type="entry name" value="YitL_S1"/>
    <property type="match status" value="1"/>
</dbReference>
<dbReference type="PANTHER" id="PTHR37296:SF1">
    <property type="entry name" value="CONSERVED VIRULENCE FACTOR B"/>
    <property type="match status" value="1"/>
</dbReference>
<evidence type="ECO:0000313" key="3">
    <source>
        <dbReference type="EMBL" id="CCG53209.1"/>
    </source>
</evidence>
<dbReference type="InterPro" id="IPR039566">
    <property type="entry name" value="CvfB_S1_st"/>
</dbReference>
<reference evidence="4" key="2">
    <citation type="submission" date="2012-03" db="EMBL/GenBank/DDBJ databases">
        <title>Complete genome sequence of Flavobacterium indicum GPTSA100-9T, isolated from warm spring water.</title>
        <authorList>
            <person name="Barbier P."/>
            <person name="Houel A."/>
            <person name="Loux V."/>
            <person name="Poulain J."/>
            <person name="Bernardet J.-F."/>
            <person name="Touchon M."/>
            <person name="Duchaud E."/>
        </authorList>
    </citation>
    <scope>NUCLEOTIDE SEQUENCE [LARGE SCALE GENOMIC DNA]</scope>
    <source>
        <strain evidence="4">DSM 17447 / CIP 109464 / GPTSA100-9</strain>
    </source>
</reference>
<evidence type="ECO:0000256" key="1">
    <source>
        <dbReference type="PIRNR" id="PIRNR012524"/>
    </source>
</evidence>
<gene>
    <name evidence="3" type="ordered locus">KQS_06245</name>
</gene>
<protein>
    <recommendedName>
        <fullName evidence="2">S1 motif domain-containing protein</fullName>
    </recommendedName>
</protein>
<dbReference type="Gene3D" id="1.10.10.10">
    <property type="entry name" value="Winged helix-like DNA-binding domain superfamily/Winged helix DNA-binding domain"/>
    <property type="match status" value="1"/>
</dbReference>
<dbReference type="RefSeq" id="WP_014388335.1">
    <property type="nucleotide sequence ID" value="NC_017025.1"/>
</dbReference>
<dbReference type="STRING" id="1094466.KQS_06245"/>
<dbReference type="PATRIC" id="fig|1094466.5.peg.1226"/>
<dbReference type="InterPro" id="IPR014464">
    <property type="entry name" value="CvfB_fam"/>
</dbReference>
<dbReference type="Proteomes" id="UP000007599">
    <property type="component" value="Chromosome I"/>
</dbReference>
<reference evidence="3 4" key="1">
    <citation type="journal article" date="2012" name="J. Bacteriol.">
        <title>Complete Genome Sequence of Flavobacterium indicum GPSTA100-9T, Isolated from Warm Spring Water.</title>
        <authorList>
            <person name="Barbier P."/>
            <person name="Houel A."/>
            <person name="Loux V."/>
            <person name="Poulain J."/>
            <person name="Bernardet J.F."/>
            <person name="Touchon M."/>
            <person name="Duchaud E."/>
        </authorList>
    </citation>
    <scope>NUCLEOTIDE SEQUENCE [LARGE SCALE GENOMIC DNA]</scope>
    <source>
        <strain evidence="4">DSM 17447 / CIP 109464 / GPTSA100-9</strain>
    </source>
</reference>
<feature type="domain" description="S1 motif" evidence="2">
    <location>
        <begin position="3"/>
        <end position="64"/>
    </location>
</feature>
<dbReference type="AlphaFoldDB" id="H8XPD5"/>
<dbReference type="InterPro" id="IPR040764">
    <property type="entry name" value="CvfB_WH"/>
</dbReference>
<dbReference type="PANTHER" id="PTHR37296">
    <property type="entry name" value="CONSERVED VIRULENCE FACTOR B"/>
    <property type="match status" value="1"/>
</dbReference>
<dbReference type="InterPro" id="IPR003029">
    <property type="entry name" value="S1_domain"/>
</dbReference>
<dbReference type="eggNOG" id="COG2996">
    <property type="taxonomic scope" value="Bacteria"/>
</dbReference>
<dbReference type="InterPro" id="IPR012340">
    <property type="entry name" value="NA-bd_OB-fold"/>
</dbReference>
<dbReference type="Pfam" id="PF17783">
    <property type="entry name" value="WHD_CvfB"/>
    <property type="match status" value="1"/>
</dbReference>
<comment type="similarity">
    <text evidence="1">Belongs to the CvfB family.</text>
</comment>
<dbReference type="SMART" id="SM00316">
    <property type="entry name" value="S1"/>
    <property type="match status" value="3"/>
</dbReference>
<name>H8XPD5_FLAIG</name>
<evidence type="ECO:0000313" key="4">
    <source>
        <dbReference type="Proteomes" id="UP000007599"/>
    </source>
</evidence>
<dbReference type="OrthoDB" id="9801597at2"/>
<accession>H8XPD5</accession>
<dbReference type="Pfam" id="PF13509">
    <property type="entry name" value="S1_2"/>
    <property type="match status" value="2"/>
</dbReference>